<evidence type="ECO:0000313" key="8">
    <source>
        <dbReference type="EMBL" id="CAD7654739.1"/>
    </source>
</evidence>
<evidence type="ECO:0000313" key="9">
    <source>
        <dbReference type="Proteomes" id="UP000728032"/>
    </source>
</evidence>
<accession>A0A7R9M769</accession>
<dbReference type="InterPro" id="IPR019402">
    <property type="entry name" value="CWH43_N"/>
</dbReference>
<feature type="transmembrane region" description="Helical" evidence="6">
    <location>
        <begin position="161"/>
        <end position="184"/>
    </location>
</feature>
<proteinExistence type="inferred from homology"/>
<keyword evidence="5 6" id="KW-0472">Membrane</keyword>
<feature type="transmembrane region" description="Helical" evidence="6">
    <location>
        <begin position="54"/>
        <end position="73"/>
    </location>
</feature>
<name>A0A7R9M769_9ACAR</name>
<keyword evidence="4 6" id="KW-1133">Transmembrane helix</keyword>
<feature type="transmembrane region" description="Helical" evidence="6">
    <location>
        <begin position="121"/>
        <end position="141"/>
    </location>
</feature>
<evidence type="ECO:0000256" key="6">
    <source>
        <dbReference type="SAM" id="Phobius"/>
    </source>
</evidence>
<dbReference type="AlphaFoldDB" id="A0A7R9M769"/>
<dbReference type="OrthoDB" id="191706at2759"/>
<dbReference type="Pfam" id="PF10277">
    <property type="entry name" value="Frag1"/>
    <property type="match status" value="1"/>
</dbReference>
<dbReference type="PANTHER" id="PTHR21324:SF2">
    <property type="entry name" value="EG:22E5.9 PROTEIN"/>
    <property type="match status" value="1"/>
</dbReference>
<dbReference type="PANTHER" id="PTHR21324">
    <property type="entry name" value="FASTING-INDUCIBLE INTEGRAL MEMBRANE PROTEIN TM6P1-RELATED"/>
    <property type="match status" value="1"/>
</dbReference>
<evidence type="ECO:0000256" key="1">
    <source>
        <dbReference type="ARBA" id="ARBA00004127"/>
    </source>
</evidence>
<dbReference type="InterPro" id="IPR050911">
    <property type="entry name" value="DRAM/TMEM150_Autophagy_Mod"/>
</dbReference>
<feature type="transmembrane region" description="Helical" evidence="6">
    <location>
        <begin position="12"/>
        <end position="34"/>
    </location>
</feature>
<protein>
    <recommendedName>
        <fullName evidence="7">CWH43-like N-terminal domain-containing protein</fullName>
    </recommendedName>
</protein>
<comment type="subcellular location">
    <subcellularLocation>
        <location evidence="1">Endomembrane system</location>
        <topology evidence="1">Multi-pass membrane protein</topology>
    </subcellularLocation>
</comment>
<organism evidence="8">
    <name type="scientific">Oppiella nova</name>
    <dbReference type="NCBI Taxonomy" id="334625"/>
    <lineage>
        <taxon>Eukaryota</taxon>
        <taxon>Metazoa</taxon>
        <taxon>Ecdysozoa</taxon>
        <taxon>Arthropoda</taxon>
        <taxon>Chelicerata</taxon>
        <taxon>Arachnida</taxon>
        <taxon>Acari</taxon>
        <taxon>Acariformes</taxon>
        <taxon>Sarcoptiformes</taxon>
        <taxon>Oribatida</taxon>
        <taxon>Brachypylina</taxon>
        <taxon>Oppioidea</taxon>
        <taxon>Oppiidae</taxon>
        <taxon>Oppiella</taxon>
    </lineage>
</organism>
<reference evidence="8" key="1">
    <citation type="submission" date="2020-11" db="EMBL/GenBank/DDBJ databases">
        <authorList>
            <person name="Tran Van P."/>
        </authorList>
    </citation>
    <scope>NUCLEOTIDE SEQUENCE</scope>
</reference>
<dbReference type="EMBL" id="OC923260">
    <property type="protein sequence ID" value="CAD7654739.1"/>
    <property type="molecule type" value="Genomic_DNA"/>
</dbReference>
<gene>
    <name evidence="8" type="ORF">ONB1V03_LOCUS11384</name>
</gene>
<evidence type="ECO:0000256" key="2">
    <source>
        <dbReference type="ARBA" id="ARBA00006565"/>
    </source>
</evidence>
<feature type="transmembrane region" description="Helical" evidence="6">
    <location>
        <begin position="97"/>
        <end position="115"/>
    </location>
</feature>
<keyword evidence="3 6" id="KW-0812">Transmembrane</keyword>
<feature type="domain" description="CWH43-like N-terminal" evidence="7">
    <location>
        <begin position="6"/>
        <end position="232"/>
    </location>
</feature>
<evidence type="ECO:0000256" key="4">
    <source>
        <dbReference type="ARBA" id="ARBA00022989"/>
    </source>
</evidence>
<dbReference type="EMBL" id="CAJPVJ010008435">
    <property type="protein sequence ID" value="CAG2171926.1"/>
    <property type="molecule type" value="Genomic_DNA"/>
</dbReference>
<evidence type="ECO:0000259" key="7">
    <source>
        <dbReference type="Pfam" id="PF10277"/>
    </source>
</evidence>
<sequence length="291" mass="32575">MVWENLHYLPLSVFVLLPSTFIITYIIAICLGHVEVELPYISDTGTHVPESSFFAQMLNFCAFLVGLTIYVRYKQIEQYYRDNLSPESTKIFCRNRIALICGLTSAIGLSMVANFREMELFKIHMVGATMAFGFGTVYCWLQTIMSFKMHPLVNTQLMAGFRLFLAILMTGTFATSCICGPLAMKYFHGKDPTNWQPDDGAFGLHLTATVCEWITAMSLNFFVLSYAEELKKISMTTPKVLFIIEEMDNRSNDGTGVDGDDDTVAIIHASLPSNLRSAELAIHSSPASIIH</sequence>
<dbReference type="Proteomes" id="UP000728032">
    <property type="component" value="Unassembled WGS sequence"/>
</dbReference>
<evidence type="ECO:0000256" key="3">
    <source>
        <dbReference type="ARBA" id="ARBA00022692"/>
    </source>
</evidence>
<evidence type="ECO:0000256" key="5">
    <source>
        <dbReference type="ARBA" id="ARBA00023136"/>
    </source>
</evidence>
<dbReference type="GO" id="GO:0012505">
    <property type="term" value="C:endomembrane system"/>
    <property type="evidence" value="ECO:0007669"/>
    <property type="project" value="UniProtKB-SubCell"/>
</dbReference>
<keyword evidence="9" id="KW-1185">Reference proteome</keyword>
<comment type="similarity">
    <text evidence="2">Belongs to the DRAM/TMEM150 family.</text>
</comment>
<feature type="transmembrane region" description="Helical" evidence="6">
    <location>
        <begin position="204"/>
        <end position="227"/>
    </location>
</feature>